<name>A0A0G1QCL4_9BACT</name>
<feature type="region of interest" description="Disordered" evidence="1">
    <location>
        <begin position="1"/>
        <end position="25"/>
    </location>
</feature>
<evidence type="ECO:0000313" key="2">
    <source>
        <dbReference type="EMBL" id="KKU06400.1"/>
    </source>
</evidence>
<protein>
    <submittedName>
        <fullName evidence="2">Uncharacterized protein</fullName>
    </submittedName>
</protein>
<feature type="region of interest" description="Disordered" evidence="1">
    <location>
        <begin position="348"/>
        <end position="372"/>
    </location>
</feature>
<dbReference type="EMBL" id="LCKW01000053">
    <property type="protein sequence ID" value="KKU06400.1"/>
    <property type="molecule type" value="Genomic_DNA"/>
</dbReference>
<evidence type="ECO:0000256" key="1">
    <source>
        <dbReference type="SAM" id="MobiDB-lite"/>
    </source>
</evidence>
<sequence length="419" mass="42291">RHDGADDVATDTEPLGAHERRTEVGTRDTHAHAIAGTQDLTVRGVGLGLGAGHPGASDGAVVGLLEGGDAGHQATLGGVVLGAADAVDHRLEVGDPTLGVGQLVEDGAAGRVGLGAAHAHQDPAELPVVVEQVAHQGPRGRVEGRAGAVGAAVELIDKLLELLLGGRLVQEVDEGTGLGVVEVAGADHADVQVGRRGLDDHETIHERSLGRSLWAHALTFSEEEGVDVDHALIGLLSLGAGAGGVGGQLGRAHEGPADPVATAEVDEVGAVQTGPRDLARVDTQDVGAVDGLLGQAEGTLALDSGRIVAGVAGGQEGIRDLKLLGRIQGLVHLAVAVVVDAIAEDLSGGGGDAGRGGGGGSGGGTTQRDGRSRRLLRRFPIGEVVGRMPGLPSRRDVGWQVLNSDTEQNNVSRSARVFF</sequence>
<organism evidence="2 3">
    <name type="scientific">Candidatus Uhrbacteria bacterium GW2011_GWE2_45_35</name>
    <dbReference type="NCBI Taxonomy" id="1618993"/>
    <lineage>
        <taxon>Bacteria</taxon>
        <taxon>Candidatus Uhriibacteriota</taxon>
    </lineage>
</organism>
<proteinExistence type="predicted"/>
<feature type="compositionally biased region" description="Gly residues" evidence="1">
    <location>
        <begin position="348"/>
        <end position="365"/>
    </location>
</feature>
<dbReference type="AlphaFoldDB" id="A0A0G1QCL4"/>
<comment type="caution">
    <text evidence="2">The sequence shown here is derived from an EMBL/GenBank/DDBJ whole genome shotgun (WGS) entry which is preliminary data.</text>
</comment>
<evidence type="ECO:0000313" key="3">
    <source>
        <dbReference type="Proteomes" id="UP000034354"/>
    </source>
</evidence>
<accession>A0A0G1QCL4</accession>
<feature type="compositionally biased region" description="Basic and acidic residues" evidence="1">
    <location>
        <begin position="16"/>
        <end position="25"/>
    </location>
</feature>
<feature type="non-terminal residue" evidence="2">
    <location>
        <position position="1"/>
    </location>
</feature>
<dbReference type="Proteomes" id="UP000034354">
    <property type="component" value="Unassembled WGS sequence"/>
</dbReference>
<feature type="compositionally biased region" description="Acidic residues" evidence="1">
    <location>
        <begin position="1"/>
        <end position="10"/>
    </location>
</feature>
<reference evidence="2 3" key="1">
    <citation type="journal article" date="2015" name="Nature">
        <title>rRNA introns, odd ribosomes, and small enigmatic genomes across a large radiation of phyla.</title>
        <authorList>
            <person name="Brown C.T."/>
            <person name="Hug L.A."/>
            <person name="Thomas B.C."/>
            <person name="Sharon I."/>
            <person name="Castelle C.J."/>
            <person name="Singh A."/>
            <person name="Wilkins M.J."/>
            <person name="Williams K.H."/>
            <person name="Banfield J.F."/>
        </authorList>
    </citation>
    <scope>NUCLEOTIDE SEQUENCE [LARGE SCALE GENOMIC DNA]</scope>
</reference>
<gene>
    <name evidence="2" type="ORF">UX09_C0053G0006</name>
</gene>